<organism evidence="2 3">
    <name type="scientific">Bifiguratus adelaidae</name>
    <dbReference type="NCBI Taxonomy" id="1938954"/>
    <lineage>
        <taxon>Eukaryota</taxon>
        <taxon>Fungi</taxon>
        <taxon>Fungi incertae sedis</taxon>
        <taxon>Mucoromycota</taxon>
        <taxon>Mucoromycotina</taxon>
        <taxon>Endogonomycetes</taxon>
        <taxon>Endogonales</taxon>
        <taxon>Endogonales incertae sedis</taxon>
        <taxon>Bifiguratus</taxon>
    </lineage>
</organism>
<evidence type="ECO:0000313" key="3">
    <source>
        <dbReference type="Proteomes" id="UP000242875"/>
    </source>
</evidence>
<sequence>MDHPQDGVPNALSWSEIIDAFDSQREIMLEQIKLEPAKFSDFNVTPFSLLNALSPTSGDLTTARTTNTTTIGYRGRPSSQPTIRVSNVSPIAPRLSEPLVNREPPSPVVRTRSRLRSIVTSVNRRLSRHLSTDSEGTSKADTTDDEAVKNLEKSQIGTTQESFGSAKSPMRMNSGRSTASAVVKQPQRPPKMKRPLFRQDAFAPPSPFSPASQTSLSSPSSPQFPTWLPSPSIHPLDIPRSPNSPYRTLYNRSPSPTTEYPTVLNPPSPLRYTRALSFDQRPSYPGWKTSDWDFPTSDNAERRRTWLAL</sequence>
<dbReference type="EMBL" id="MVBO01000177">
    <property type="protein sequence ID" value="OZJ02206.1"/>
    <property type="molecule type" value="Genomic_DNA"/>
</dbReference>
<dbReference type="Proteomes" id="UP000242875">
    <property type="component" value="Unassembled WGS sequence"/>
</dbReference>
<evidence type="ECO:0000256" key="1">
    <source>
        <dbReference type="SAM" id="MobiDB-lite"/>
    </source>
</evidence>
<accession>A0A261XV07</accession>
<name>A0A261XV07_9FUNG</name>
<dbReference type="AlphaFoldDB" id="A0A261XV07"/>
<gene>
    <name evidence="2" type="ORF">BZG36_04746</name>
</gene>
<feature type="compositionally biased region" description="Low complexity" evidence="1">
    <location>
        <begin position="209"/>
        <end position="226"/>
    </location>
</feature>
<keyword evidence="3" id="KW-1185">Reference proteome</keyword>
<proteinExistence type="predicted"/>
<feature type="compositionally biased region" description="Polar residues" evidence="1">
    <location>
        <begin position="153"/>
        <end position="165"/>
    </location>
</feature>
<reference evidence="2 3" key="1">
    <citation type="journal article" date="2017" name="Mycologia">
        <title>Bifiguratus adelaidae, gen. et sp. nov., a new member of Mucoromycotina in endophytic and soil-dwelling habitats.</title>
        <authorList>
            <person name="Torres-Cruz T.J."/>
            <person name="Billingsley Tobias T.L."/>
            <person name="Almatruk M."/>
            <person name="Hesse C."/>
            <person name="Kuske C.R."/>
            <person name="Desiro A."/>
            <person name="Benucci G.M."/>
            <person name="Bonito G."/>
            <person name="Stajich J.E."/>
            <person name="Dunlap C."/>
            <person name="Arnold A.E."/>
            <person name="Porras-Alfaro A."/>
        </authorList>
    </citation>
    <scope>NUCLEOTIDE SEQUENCE [LARGE SCALE GENOMIC DNA]</scope>
    <source>
        <strain evidence="2 3">AZ0501</strain>
    </source>
</reference>
<feature type="region of interest" description="Disordered" evidence="1">
    <location>
        <begin position="126"/>
        <end position="266"/>
    </location>
</feature>
<protein>
    <submittedName>
        <fullName evidence="2">Uncharacterized protein</fullName>
    </submittedName>
</protein>
<comment type="caution">
    <text evidence="2">The sequence shown here is derived from an EMBL/GenBank/DDBJ whole genome shotgun (WGS) entry which is preliminary data.</text>
</comment>
<feature type="compositionally biased region" description="Polar residues" evidence="1">
    <location>
        <begin position="241"/>
        <end position="260"/>
    </location>
</feature>
<evidence type="ECO:0000313" key="2">
    <source>
        <dbReference type="EMBL" id="OZJ02206.1"/>
    </source>
</evidence>
<feature type="compositionally biased region" description="Basic and acidic residues" evidence="1">
    <location>
        <begin position="130"/>
        <end position="152"/>
    </location>
</feature>